<protein>
    <submittedName>
        <fullName evidence="1">Uncharacterized protein</fullName>
    </submittedName>
</protein>
<gene>
    <name evidence="1" type="ORF">MARPO_0126s0017</name>
</gene>
<dbReference type="AlphaFoldDB" id="A0A2R6W8X2"/>
<dbReference type="Proteomes" id="UP000244005">
    <property type="component" value="Unassembled WGS sequence"/>
</dbReference>
<evidence type="ECO:0000313" key="1">
    <source>
        <dbReference type="EMBL" id="PTQ30300.1"/>
    </source>
</evidence>
<organism evidence="1 2">
    <name type="scientific">Marchantia polymorpha</name>
    <name type="common">Common liverwort</name>
    <name type="synonym">Marchantia aquatica</name>
    <dbReference type="NCBI Taxonomy" id="3197"/>
    <lineage>
        <taxon>Eukaryota</taxon>
        <taxon>Viridiplantae</taxon>
        <taxon>Streptophyta</taxon>
        <taxon>Embryophyta</taxon>
        <taxon>Marchantiophyta</taxon>
        <taxon>Marchantiopsida</taxon>
        <taxon>Marchantiidae</taxon>
        <taxon>Marchantiales</taxon>
        <taxon>Marchantiaceae</taxon>
        <taxon>Marchantia</taxon>
    </lineage>
</organism>
<name>A0A2R6W8X2_MARPO</name>
<accession>A0A2R6W8X2</accession>
<evidence type="ECO:0000313" key="2">
    <source>
        <dbReference type="Proteomes" id="UP000244005"/>
    </source>
</evidence>
<proteinExistence type="predicted"/>
<reference evidence="2" key="1">
    <citation type="journal article" date="2017" name="Cell">
        <title>Insights into land plant evolution garnered from the Marchantia polymorpha genome.</title>
        <authorList>
            <person name="Bowman J.L."/>
            <person name="Kohchi T."/>
            <person name="Yamato K.T."/>
            <person name="Jenkins J."/>
            <person name="Shu S."/>
            <person name="Ishizaki K."/>
            <person name="Yamaoka S."/>
            <person name="Nishihama R."/>
            <person name="Nakamura Y."/>
            <person name="Berger F."/>
            <person name="Adam C."/>
            <person name="Aki S.S."/>
            <person name="Althoff F."/>
            <person name="Araki T."/>
            <person name="Arteaga-Vazquez M.A."/>
            <person name="Balasubrmanian S."/>
            <person name="Barry K."/>
            <person name="Bauer D."/>
            <person name="Boehm C.R."/>
            <person name="Briginshaw L."/>
            <person name="Caballero-Perez J."/>
            <person name="Catarino B."/>
            <person name="Chen F."/>
            <person name="Chiyoda S."/>
            <person name="Chovatia M."/>
            <person name="Davies K.M."/>
            <person name="Delmans M."/>
            <person name="Demura T."/>
            <person name="Dierschke T."/>
            <person name="Dolan L."/>
            <person name="Dorantes-Acosta A.E."/>
            <person name="Eklund D.M."/>
            <person name="Florent S.N."/>
            <person name="Flores-Sandoval E."/>
            <person name="Fujiyama A."/>
            <person name="Fukuzawa H."/>
            <person name="Galik B."/>
            <person name="Grimanelli D."/>
            <person name="Grimwood J."/>
            <person name="Grossniklaus U."/>
            <person name="Hamada T."/>
            <person name="Haseloff J."/>
            <person name="Hetherington A.J."/>
            <person name="Higo A."/>
            <person name="Hirakawa Y."/>
            <person name="Hundley H.N."/>
            <person name="Ikeda Y."/>
            <person name="Inoue K."/>
            <person name="Inoue S.I."/>
            <person name="Ishida S."/>
            <person name="Jia Q."/>
            <person name="Kakita M."/>
            <person name="Kanazawa T."/>
            <person name="Kawai Y."/>
            <person name="Kawashima T."/>
            <person name="Kennedy M."/>
            <person name="Kinose K."/>
            <person name="Kinoshita T."/>
            <person name="Kohara Y."/>
            <person name="Koide E."/>
            <person name="Komatsu K."/>
            <person name="Kopischke S."/>
            <person name="Kubo M."/>
            <person name="Kyozuka J."/>
            <person name="Lagercrantz U."/>
            <person name="Lin S.S."/>
            <person name="Lindquist E."/>
            <person name="Lipzen A.M."/>
            <person name="Lu C.W."/>
            <person name="De Luna E."/>
            <person name="Martienssen R.A."/>
            <person name="Minamino N."/>
            <person name="Mizutani M."/>
            <person name="Mizutani M."/>
            <person name="Mochizuki N."/>
            <person name="Monte I."/>
            <person name="Mosher R."/>
            <person name="Nagasaki H."/>
            <person name="Nakagami H."/>
            <person name="Naramoto S."/>
            <person name="Nishitani K."/>
            <person name="Ohtani M."/>
            <person name="Okamoto T."/>
            <person name="Okumura M."/>
            <person name="Phillips J."/>
            <person name="Pollak B."/>
            <person name="Reinders A."/>
            <person name="Rovekamp M."/>
            <person name="Sano R."/>
            <person name="Sawa S."/>
            <person name="Schmid M.W."/>
            <person name="Shirakawa M."/>
            <person name="Solano R."/>
            <person name="Spunde A."/>
            <person name="Suetsugu N."/>
            <person name="Sugano S."/>
            <person name="Sugiyama A."/>
            <person name="Sun R."/>
            <person name="Suzuki Y."/>
            <person name="Takenaka M."/>
            <person name="Takezawa D."/>
            <person name="Tomogane H."/>
            <person name="Tsuzuki M."/>
            <person name="Ueda T."/>
            <person name="Umeda M."/>
            <person name="Ward J.M."/>
            <person name="Watanabe Y."/>
            <person name="Yazaki K."/>
            <person name="Yokoyama R."/>
            <person name="Yoshitake Y."/>
            <person name="Yotsui I."/>
            <person name="Zachgo S."/>
            <person name="Schmutz J."/>
        </authorList>
    </citation>
    <scope>NUCLEOTIDE SEQUENCE [LARGE SCALE GENOMIC DNA]</scope>
    <source>
        <strain evidence="2">Tak-1</strain>
    </source>
</reference>
<dbReference type="EMBL" id="KZ772798">
    <property type="protein sequence ID" value="PTQ30300.1"/>
    <property type="molecule type" value="Genomic_DNA"/>
</dbReference>
<keyword evidence="2" id="KW-1185">Reference proteome</keyword>
<dbReference type="Gramene" id="Mp4g19770.1">
    <property type="protein sequence ID" value="Mp4g19770.1.cds"/>
    <property type="gene ID" value="Mp4g19770"/>
</dbReference>
<sequence>MTRISCAIAWSCCLGLDDHGLVCYMIDFVVRSLVDTASASMRLKLVFLVYGLDLGRKVSKGEDVHRLEDCMTSWTLQRVYIILDAWRDLYLT</sequence>